<reference evidence="2 3" key="1">
    <citation type="journal article" date="2015" name="Genome Announc.">
        <title>Expanding the biotechnology potential of lactobacilli through comparative genomics of 213 strains and associated genera.</title>
        <authorList>
            <person name="Sun Z."/>
            <person name="Harris H.M."/>
            <person name="McCann A."/>
            <person name="Guo C."/>
            <person name="Argimon S."/>
            <person name="Zhang W."/>
            <person name="Yang X."/>
            <person name="Jeffery I.B."/>
            <person name="Cooney J.C."/>
            <person name="Kagawa T.F."/>
            <person name="Liu W."/>
            <person name="Song Y."/>
            <person name="Salvetti E."/>
            <person name="Wrobel A."/>
            <person name="Rasinkangas P."/>
            <person name="Parkhill J."/>
            <person name="Rea M.C."/>
            <person name="O'Sullivan O."/>
            <person name="Ritari J."/>
            <person name="Douillard F.P."/>
            <person name="Paul Ross R."/>
            <person name="Yang R."/>
            <person name="Briner A.E."/>
            <person name="Felis G.E."/>
            <person name="de Vos W.M."/>
            <person name="Barrangou R."/>
            <person name="Klaenhammer T.R."/>
            <person name="Caufield P.W."/>
            <person name="Cui Y."/>
            <person name="Zhang H."/>
            <person name="O'Toole P.W."/>
        </authorList>
    </citation>
    <scope>NUCLEOTIDE SEQUENCE [LARGE SCALE GENOMIC DNA]</scope>
    <source>
        <strain evidence="2 3">DSM 22689</strain>
    </source>
</reference>
<dbReference type="PATRIC" id="fig|1423745.4.peg.438"/>
<accession>A0A0R2CLX2</accession>
<sequence length="354" mass="39816">MKKQQIAFVCNIDPGGITTVISHLAASQSIKKEFELSLFVFKKSSYHSKVQQLKKQMAVDNQGTTTLIKNVFRLTSFLRSYQGAAVVFLGPLQILIARIIKIMFHKKYQIISWLQVSAADPGIGNKIRALKWADQHLAISTGIKDELMHLGIAERKIQLVYNAVPRRERTIRPNPKQCTLVYIGRIFLDGQKNLRGLLTALEKVPGNWELQIFGDGPDFMDLQQFIAQSSVLGKRVKLAGWVADPFGELQSANALLLNSNYEGFGLVLAEAMSYGIPCLSTDCPVGPNDIIKDNINGYLYPISDYQQFQQKLATIVNGKKRFVPAEVKASIAFLYDDQYDRRFIQALRRMLSNS</sequence>
<protein>
    <submittedName>
        <fullName evidence="2">Uncharacterized protein</fullName>
    </submittedName>
</protein>
<dbReference type="PANTHER" id="PTHR12526">
    <property type="entry name" value="GLYCOSYLTRANSFERASE"/>
    <property type="match status" value="1"/>
</dbReference>
<dbReference type="STRING" id="1423745.GCA_001311215_01031"/>
<dbReference type="RefSeq" id="WP_051393768.1">
    <property type="nucleotide sequence ID" value="NZ_AYZI01000002.1"/>
</dbReference>
<dbReference type="EMBL" id="AYZI01000002">
    <property type="protein sequence ID" value="KRM92282.1"/>
    <property type="molecule type" value="Genomic_DNA"/>
</dbReference>
<gene>
    <name evidence="2" type="ORF">FC87_GL000411</name>
</gene>
<dbReference type="AlphaFoldDB" id="A0A0R2CLX2"/>
<dbReference type="Proteomes" id="UP000051586">
    <property type="component" value="Unassembled WGS sequence"/>
</dbReference>
<evidence type="ECO:0000256" key="1">
    <source>
        <dbReference type="SAM" id="Phobius"/>
    </source>
</evidence>
<evidence type="ECO:0000313" key="2">
    <source>
        <dbReference type="EMBL" id="KRM92282.1"/>
    </source>
</evidence>
<dbReference type="Pfam" id="PF13692">
    <property type="entry name" value="Glyco_trans_1_4"/>
    <property type="match status" value="1"/>
</dbReference>
<keyword evidence="1" id="KW-1133">Transmembrane helix</keyword>
<dbReference type="PANTHER" id="PTHR12526:SF630">
    <property type="entry name" value="GLYCOSYLTRANSFERASE"/>
    <property type="match status" value="1"/>
</dbReference>
<dbReference type="Gene3D" id="3.40.50.2000">
    <property type="entry name" value="Glycogen Phosphorylase B"/>
    <property type="match status" value="2"/>
</dbReference>
<proteinExistence type="predicted"/>
<comment type="caution">
    <text evidence="2">The sequence shown here is derived from an EMBL/GenBank/DDBJ whole genome shotgun (WGS) entry which is preliminary data.</text>
</comment>
<evidence type="ECO:0000313" key="3">
    <source>
        <dbReference type="Proteomes" id="UP000051586"/>
    </source>
</evidence>
<keyword evidence="1" id="KW-0812">Transmembrane</keyword>
<name>A0A0R2CLX2_9LACO</name>
<dbReference type="CDD" id="cd03811">
    <property type="entry name" value="GT4_GT28_WabH-like"/>
    <property type="match status" value="1"/>
</dbReference>
<dbReference type="SUPFAM" id="SSF53756">
    <property type="entry name" value="UDP-Glycosyltransferase/glycogen phosphorylase"/>
    <property type="match status" value="1"/>
</dbReference>
<keyword evidence="1" id="KW-0472">Membrane</keyword>
<organism evidence="2 3">
    <name type="scientific">Fructilactobacillus florum DSM 22689 = JCM 16035</name>
    <dbReference type="NCBI Taxonomy" id="1423745"/>
    <lineage>
        <taxon>Bacteria</taxon>
        <taxon>Bacillati</taxon>
        <taxon>Bacillota</taxon>
        <taxon>Bacilli</taxon>
        <taxon>Lactobacillales</taxon>
        <taxon>Lactobacillaceae</taxon>
        <taxon>Fructilactobacillus</taxon>
    </lineage>
</organism>
<feature type="transmembrane region" description="Helical" evidence="1">
    <location>
        <begin position="81"/>
        <end position="100"/>
    </location>
</feature>